<protein>
    <submittedName>
        <fullName evidence="1">Uncharacterized protein DUF433</fullName>
    </submittedName>
</protein>
<accession>A0A560G9C4</accession>
<dbReference type="InterPro" id="IPR009057">
    <property type="entry name" value="Homeodomain-like_sf"/>
</dbReference>
<dbReference type="Pfam" id="PF04255">
    <property type="entry name" value="DUF433"/>
    <property type="match status" value="1"/>
</dbReference>
<dbReference type="InterPro" id="IPR007367">
    <property type="entry name" value="DUF433"/>
</dbReference>
<proteinExistence type="predicted"/>
<reference evidence="1 2" key="1">
    <citation type="submission" date="2019-06" db="EMBL/GenBank/DDBJ databases">
        <title>Genomic Encyclopedia of Type Strains, Phase IV (KMG-V): Genome sequencing to study the core and pangenomes of soil and plant-associated prokaryotes.</title>
        <authorList>
            <person name="Whitman W."/>
        </authorList>
    </citation>
    <scope>NUCLEOTIDE SEQUENCE [LARGE SCALE GENOMIC DNA]</scope>
    <source>
        <strain evidence="1 2">BR 11865</strain>
    </source>
</reference>
<keyword evidence="2" id="KW-1185">Reference proteome</keyword>
<dbReference type="Proteomes" id="UP000316545">
    <property type="component" value="Unassembled WGS sequence"/>
</dbReference>
<evidence type="ECO:0000313" key="2">
    <source>
        <dbReference type="Proteomes" id="UP000316545"/>
    </source>
</evidence>
<name>A0A560G9C4_9PROT</name>
<dbReference type="AlphaFoldDB" id="A0A560G9C4"/>
<organism evidence="1 2">
    <name type="scientific">Nitrospirillum amazonense</name>
    <dbReference type="NCBI Taxonomy" id="28077"/>
    <lineage>
        <taxon>Bacteria</taxon>
        <taxon>Pseudomonadati</taxon>
        <taxon>Pseudomonadota</taxon>
        <taxon>Alphaproteobacteria</taxon>
        <taxon>Rhodospirillales</taxon>
        <taxon>Azospirillaceae</taxon>
        <taxon>Nitrospirillum</taxon>
    </lineage>
</organism>
<dbReference type="OrthoDB" id="200074at2"/>
<dbReference type="Gene3D" id="1.10.10.10">
    <property type="entry name" value="Winged helix-like DNA-binding domain superfamily/Winged helix DNA-binding domain"/>
    <property type="match status" value="1"/>
</dbReference>
<gene>
    <name evidence="1" type="ORF">FBZ88_10270</name>
</gene>
<dbReference type="InterPro" id="IPR036388">
    <property type="entry name" value="WH-like_DNA-bd_sf"/>
</dbReference>
<dbReference type="EMBL" id="VITO01000002">
    <property type="protein sequence ID" value="TWB30505.1"/>
    <property type="molecule type" value="Genomic_DNA"/>
</dbReference>
<sequence>MPNMLEFTAAEAAFVLREPIKAVRKAMDEGPVQARLVTKAGGPVRAIAWRDLVYLHAVRTLREELTPKGRTEFYLALKRSPAEGTREVRFGRLSVTMDAFEAEVEARAQELSALADKVEFRADGEPLLKGTAIEVHRIAALLAGGLSAEEIRDDYPSVTPAMVDTAKAYADVHPKPGRPYPRTTVKRALQGAGLEALDEVLDGPASEA</sequence>
<comment type="caution">
    <text evidence="1">The sequence shown here is derived from an EMBL/GenBank/DDBJ whole genome shotgun (WGS) entry which is preliminary data.</text>
</comment>
<dbReference type="SUPFAM" id="SSF46689">
    <property type="entry name" value="Homeodomain-like"/>
    <property type="match status" value="1"/>
</dbReference>
<evidence type="ECO:0000313" key="1">
    <source>
        <dbReference type="EMBL" id="TWB30505.1"/>
    </source>
</evidence>
<dbReference type="RefSeq" id="WP_145615376.1">
    <property type="nucleotide sequence ID" value="NZ_VITO01000002.1"/>
</dbReference>